<dbReference type="InterPro" id="IPR017953">
    <property type="entry name" value="Carbohydrate_kinase_pred_CS"/>
</dbReference>
<feature type="binding site" evidence="18">
    <location>
        <position position="145"/>
    </location>
    <ligand>
        <name>K(+)</name>
        <dbReference type="ChEBI" id="CHEBI:29103"/>
    </ligand>
</feature>
<evidence type="ECO:0000256" key="7">
    <source>
        <dbReference type="ARBA" id="ARBA00022840"/>
    </source>
</evidence>
<proteinExistence type="inferred from homology"/>
<feature type="binding site" evidence="17">
    <location>
        <position position="415"/>
    </location>
    <ligand>
        <name>(6S)-NADPHX</name>
        <dbReference type="ChEBI" id="CHEBI:64076"/>
    </ligand>
</feature>
<dbReference type="GO" id="GO:0110051">
    <property type="term" value="P:metabolite repair"/>
    <property type="evidence" value="ECO:0007669"/>
    <property type="project" value="TreeGrafter"/>
</dbReference>
<evidence type="ECO:0000256" key="12">
    <source>
        <dbReference type="ARBA" id="ARBA00023239"/>
    </source>
</evidence>
<feature type="binding site" evidence="18">
    <location>
        <position position="142"/>
    </location>
    <ligand>
        <name>(6S)-NADPHX</name>
        <dbReference type="ChEBI" id="CHEBI:64076"/>
    </ligand>
</feature>
<comment type="cofactor">
    <cofactor evidence="17">
        <name>Mg(2+)</name>
        <dbReference type="ChEBI" id="CHEBI:18420"/>
    </cofactor>
</comment>
<dbReference type="InterPro" id="IPR000631">
    <property type="entry name" value="CARKD"/>
</dbReference>
<dbReference type="EC" id="5.1.99.6" evidence="19"/>
<dbReference type="NCBIfam" id="TIGR00197">
    <property type="entry name" value="yjeF_nterm"/>
    <property type="match status" value="1"/>
</dbReference>
<accession>A0A1H8R0N4</accession>
<evidence type="ECO:0000259" key="21">
    <source>
        <dbReference type="PROSITE" id="PS51385"/>
    </source>
</evidence>
<feature type="binding site" evidence="17">
    <location>
        <position position="244"/>
    </location>
    <ligand>
        <name>(6S)-NADPHX</name>
        <dbReference type="ChEBI" id="CHEBI:64076"/>
    </ligand>
</feature>
<dbReference type="GO" id="GO:0005524">
    <property type="term" value="F:ATP binding"/>
    <property type="evidence" value="ECO:0007669"/>
    <property type="project" value="UniProtKB-UniRule"/>
</dbReference>
<evidence type="ECO:0000256" key="13">
    <source>
        <dbReference type="ARBA" id="ARBA00023268"/>
    </source>
</evidence>
<name>A0A1H8R0N4_9GAMM</name>
<comment type="catalytic activity">
    <reaction evidence="16 17 19">
        <text>(6S)-NADPHX + ADP = AMP + phosphate + NADPH + H(+)</text>
        <dbReference type="Rhea" id="RHEA:32235"/>
        <dbReference type="ChEBI" id="CHEBI:15378"/>
        <dbReference type="ChEBI" id="CHEBI:43474"/>
        <dbReference type="ChEBI" id="CHEBI:57783"/>
        <dbReference type="ChEBI" id="CHEBI:64076"/>
        <dbReference type="ChEBI" id="CHEBI:456215"/>
        <dbReference type="ChEBI" id="CHEBI:456216"/>
        <dbReference type="EC" id="4.2.1.136"/>
    </reaction>
</comment>
<dbReference type="InterPro" id="IPR036652">
    <property type="entry name" value="YjeF_N_dom_sf"/>
</dbReference>
<dbReference type="SUPFAM" id="SSF53613">
    <property type="entry name" value="Ribokinase-like"/>
    <property type="match status" value="1"/>
</dbReference>
<keyword evidence="6 17" id="KW-0547">Nucleotide-binding</keyword>
<sequence length="473" mass="48178">MDRRAIQDHGVPGLALMECAGASAYDALRAAWPDRRHLCVLCGGGNNGGDGYVIAELARRDGLVVDVLALSDPGRLRGDAATVASRYAVSGVIAPFQGELPDGCDMVVDAMLGTGLQRPVEGEYREAVEAVNASGLPVMAVDIPSGIHGGTGAVLGAAVRADVTPTFIGLKAGLFTGDGPGYAGRVVYDGLDVPAAVYEGIEPAARRTGYDGLRHRFPRRERTAHKGRYGHVLVVGGDAGMGGAALMAARAAARCGAGLVSVVTRREHAPGFLAAQPELMVHGEEQLAALLQRASVVVLGPGLGRSDWGQAVYREARGFPGPQVLDADALNALADAPDHHDSQVLTPHPGEAGRLLGLTSAQVQEDRFAAVHALGTHYGGVAVLKGAGTLVQGADQPPALCTDGNPGMASGGMGDVLSGIIGSLIAQGFSPVDAAEAGVCLHAAAADRAAGAGERGLLATDLLVELRALLNPS</sequence>
<evidence type="ECO:0000256" key="10">
    <source>
        <dbReference type="ARBA" id="ARBA00023027"/>
    </source>
</evidence>
<dbReference type="GO" id="GO:0052855">
    <property type="term" value="F:ADP-dependent NAD(P)H-hydrate dehydratase activity"/>
    <property type="evidence" value="ECO:0007669"/>
    <property type="project" value="UniProtKB-UniRule"/>
</dbReference>
<dbReference type="GO" id="GO:0052856">
    <property type="term" value="F:NAD(P)HX epimerase activity"/>
    <property type="evidence" value="ECO:0007669"/>
    <property type="project" value="UniProtKB-UniRule"/>
</dbReference>
<dbReference type="SUPFAM" id="SSF64153">
    <property type="entry name" value="YjeF N-terminal domain-like"/>
    <property type="match status" value="1"/>
</dbReference>
<dbReference type="PROSITE" id="PS51385">
    <property type="entry name" value="YJEF_N"/>
    <property type="match status" value="1"/>
</dbReference>
<comment type="cofactor">
    <cofactor evidence="18 19">
        <name>K(+)</name>
        <dbReference type="ChEBI" id="CHEBI:29103"/>
    </cofactor>
    <text evidence="18 19">Binds 1 potassium ion per subunit.</text>
</comment>
<evidence type="ECO:0000256" key="1">
    <source>
        <dbReference type="ARBA" id="ARBA00000013"/>
    </source>
</evidence>
<evidence type="ECO:0000256" key="5">
    <source>
        <dbReference type="ARBA" id="ARBA00022723"/>
    </source>
</evidence>
<keyword evidence="10 17" id="KW-0520">NAD</keyword>
<feature type="binding site" evidence="18">
    <location>
        <begin position="46"/>
        <end position="50"/>
    </location>
    <ligand>
        <name>(6S)-NADPHX</name>
        <dbReference type="ChEBI" id="CHEBI:64076"/>
    </ligand>
</feature>
<evidence type="ECO:0000256" key="19">
    <source>
        <dbReference type="PIRNR" id="PIRNR017184"/>
    </source>
</evidence>
<organism evidence="22 23">
    <name type="scientific">Aquisalimonas asiatica</name>
    <dbReference type="NCBI Taxonomy" id="406100"/>
    <lineage>
        <taxon>Bacteria</taxon>
        <taxon>Pseudomonadati</taxon>
        <taxon>Pseudomonadota</taxon>
        <taxon>Gammaproteobacteria</taxon>
        <taxon>Chromatiales</taxon>
        <taxon>Ectothiorhodospiraceae</taxon>
        <taxon>Aquisalimonas</taxon>
    </lineage>
</organism>
<dbReference type="Gene3D" id="3.40.1190.20">
    <property type="match status" value="1"/>
</dbReference>
<comment type="similarity">
    <text evidence="17">Belongs to the NnrD/CARKD family.</text>
</comment>
<comment type="similarity">
    <text evidence="18">Belongs to the NnrE/AIBP family.</text>
</comment>
<dbReference type="PROSITE" id="PS51383">
    <property type="entry name" value="YJEF_C_3"/>
    <property type="match status" value="1"/>
</dbReference>
<feature type="binding site" evidence="17">
    <location>
        <position position="302"/>
    </location>
    <ligand>
        <name>(6S)-NADPHX</name>
        <dbReference type="ChEBI" id="CHEBI:64076"/>
    </ligand>
</feature>
<feature type="domain" description="YjeF N-terminal" evidence="21">
    <location>
        <begin position="1"/>
        <end position="199"/>
    </location>
</feature>
<evidence type="ECO:0000256" key="18">
    <source>
        <dbReference type="HAMAP-Rule" id="MF_01966"/>
    </source>
</evidence>
<feature type="binding site" evidence="18">
    <location>
        <position position="124"/>
    </location>
    <ligand>
        <name>(6S)-NADPHX</name>
        <dbReference type="ChEBI" id="CHEBI:64076"/>
    </ligand>
</feature>
<comment type="catalytic activity">
    <reaction evidence="15 17 19">
        <text>(6S)-NADHX + ADP = AMP + phosphate + NADH + H(+)</text>
        <dbReference type="Rhea" id="RHEA:32223"/>
        <dbReference type="ChEBI" id="CHEBI:15378"/>
        <dbReference type="ChEBI" id="CHEBI:43474"/>
        <dbReference type="ChEBI" id="CHEBI:57945"/>
        <dbReference type="ChEBI" id="CHEBI:64074"/>
        <dbReference type="ChEBI" id="CHEBI:456215"/>
        <dbReference type="ChEBI" id="CHEBI:456216"/>
        <dbReference type="EC" id="4.2.1.136"/>
    </reaction>
</comment>
<dbReference type="EC" id="4.2.1.136" evidence="19"/>
<dbReference type="Pfam" id="PF03853">
    <property type="entry name" value="YjeF_N"/>
    <property type="match status" value="1"/>
</dbReference>
<comment type="function">
    <text evidence="18">Catalyzes the epimerization of the S- and R-forms of NAD(P)HX, a damaged form of NAD(P)H that is a result of enzymatic or heat-dependent hydration. This is a prerequisite for the S-specific NAD(P)H-hydrate dehydratase to allow the repair of both epimers of NAD(P)HX.</text>
</comment>
<comment type="similarity">
    <text evidence="4 19">In the C-terminal section; belongs to the NnrD/CARKD family.</text>
</comment>
<evidence type="ECO:0000256" key="4">
    <source>
        <dbReference type="ARBA" id="ARBA00009524"/>
    </source>
</evidence>
<feature type="binding site" evidence="18">
    <location>
        <begin position="113"/>
        <end position="119"/>
    </location>
    <ligand>
        <name>(6S)-NADPHX</name>
        <dbReference type="ChEBI" id="CHEBI:64076"/>
    </ligand>
</feature>
<comment type="similarity">
    <text evidence="3 19">In the N-terminal section; belongs to the NnrE/AIBP family.</text>
</comment>
<dbReference type="PANTHER" id="PTHR12592:SF0">
    <property type="entry name" value="ATP-DEPENDENT (S)-NAD(P)H-HYDRATE DEHYDRATASE"/>
    <property type="match status" value="1"/>
</dbReference>
<keyword evidence="8 17" id="KW-0521">NADP</keyword>
<dbReference type="InterPro" id="IPR004443">
    <property type="entry name" value="YjeF_N_dom"/>
</dbReference>
<keyword evidence="12 17" id="KW-0456">Lyase</keyword>
<dbReference type="AlphaFoldDB" id="A0A1H8R0N4"/>
<dbReference type="CDD" id="cd01171">
    <property type="entry name" value="YXKO-related"/>
    <property type="match status" value="1"/>
</dbReference>
<dbReference type="PROSITE" id="PS01050">
    <property type="entry name" value="YJEF_C_2"/>
    <property type="match status" value="1"/>
</dbReference>
<evidence type="ECO:0000259" key="20">
    <source>
        <dbReference type="PROSITE" id="PS51383"/>
    </source>
</evidence>
<feature type="binding site" evidence="17">
    <location>
        <position position="414"/>
    </location>
    <ligand>
        <name>AMP</name>
        <dbReference type="ChEBI" id="CHEBI:456215"/>
    </ligand>
</feature>
<evidence type="ECO:0000256" key="14">
    <source>
        <dbReference type="ARBA" id="ARBA00025153"/>
    </source>
</evidence>
<dbReference type="NCBIfam" id="TIGR00196">
    <property type="entry name" value="yjeF_cterm"/>
    <property type="match status" value="1"/>
</dbReference>
<reference evidence="22 23" key="1">
    <citation type="submission" date="2016-10" db="EMBL/GenBank/DDBJ databases">
        <authorList>
            <person name="de Groot N.N."/>
        </authorList>
    </citation>
    <scope>NUCLEOTIDE SEQUENCE [LARGE SCALE GENOMIC DNA]</scope>
    <source>
        <strain evidence="22 23">CGMCC 1.6291</strain>
    </source>
</reference>
<dbReference type="Proteomes" id="UP000199657">
    <property type="component" value="Unassembled WGS sequence"/>
</dbReference>
<evidence type="ECO:0000256" key="3">
    <source>
        <dbReference type="ARBA" id="ARBA00006001"/>
    </source>
</evidence>
<protein>
    <recommendedName>
        <fullName evidence="19">Bifunctional NAD(P)H-hydrate repair enzyme</fullName>
    </recommendedName>
    <alternativeName>
        <fullName evidence="19">Nicotinamide nucleotide repair protein</fullName>
    </alternativeName>
    <domain>
        <recommendedName>
            <fullName evidence="19">ADP-dependent (S)-NAD(P)H-hydrate dehydratase</fullName>
            <ecNumber evidence="19">4.2.1.136</ecNumber>
        </recommendedName>
        <alternativeName>
            <fullName evidence="19">ADP-dependent NAD(P)HX dehydratase</fullName>
        </alternativeName>
    </domain>
    <domain>
        <recommendedName>
            <fullName evidence="19">NAD(P)H-hydrate epimerase</fullName>
            <ecNumber evidence="19">5.1.99.6</ecNumber>
        </recommendedName>
    </domain>
</protein>
<comment type="function">
    <text evidence="14 19">Bifunctional enzyme that catalyzes the epimerization of the S- and R-forms of NAD(P)HX and the dehydration of the S-form of NAD(P)HX at the expense of ADP, which is converted to AMP. This allows the repair of both epimers of NAD(P)HX, a damaged form of NAD(P)H that is a result of enzymatic or heat-dependent hydration.</text>
</comment>
<dbReference type="Pfam" id="PF01256">
    <property type="entry name" value="Carb_kinase"/>
    <property type="match status" value="1"/>
</dbReference>
<evidence type="ECO:0000256" key="9">
    <source>
        <dbReference type="ARBA" id="ARBA00022958"/>
    </source>
</evidence>
<evidence type="ECO:0000256" key="15">
    <source>
        <dbReference type="ARBA" id="ARBA00048238"/>
    </source>
</evidence>
<evidence type="ECO:0000256" key="16">
    <source>
        <dbReference type="ARBA" id="ARBA00049209"/>
    </source>
</evidence>
<comment type="catalytic activity">
    <reaction evidence="2 18 19">
        <text>(6R)-NADPHX = (6S)-NADPHX</text>
        <dbReference type="Rhea" id="RHEA:32227"/>
        <dbReference type="ChEBI" id="CHEBI:64076"/>
        <dbReference type="ChEBI" id="CHEBI:64077"/>
        <dbReference type="EC" id="5.1.99.6"/>
    </reaction>
</comment>
<dbReference type="InterPro" id="IPR029056">
    <property type="entry name" value="Ribokinase-like"/>
</dbReference>
<keyword evidence="11 18" id="KW-0413">Isomerase</keyword>
<comment type="subunit">
    <text evidence="17">Homotetramer.</text>
</comment>
<feature type="binding site" evidence="18">
    <location>
        <position position="109"/>
    </location>
    <ligand>
        <name>K(+)</name>
        <dbReference type="ChEBI" id="CHEBI:29103"/>
    </ligand>
</feature>
<evidence type="ECO:0000256" key="11">
    <source>
        <dbReference type="ARBA" id="ARBA00023235"/>
    </source>
</evidence>
<dbReference type="GO" id="GO:0046496">
    <property type="term" value="P:nicotinamide nucleotide metabolic process"/>
    <property type="evidence" value="ECO:0007669"/>
    <property type="project" value="UniProtKB-UniRule"/>
</dbReference>
<keyword evidence="13" id="KW-0511">Multifunctional enzyme</keyword>
<keyword evidence="5 18" id="KW-0479">Metal-binding</keyword>
<feature type="domain" description="YjeF C-terminal" evidence="20">
    <location>
        <begin position="209"/>
        <end position="473"/>
    </location>
</feature>
<comment type="function">
    <text evidence="17">Catalyzes the dehydration of the S-form of NAD(P)HX at the expense of ADP, which is converted to AMP. Together with NAD(P)HX epimerase, which catalyzes the epimerization of the S- and R-forms, the enzyme allows the repair of both epimers of NAD(P)HX, a damaged form of NAD(P)H that is a result of enzymatic or heat-dependent hydration.</text>
</comment>
<feature type="binding site" evidence="17">
    <location>
        <position position="348"/>
    </location>
    <ligand>
        <name>(6S)-NADPHX</name>
        <dbReference type="ChEBI" id="CHEBI:64076"/>
    </ligand>
</feature>
<comment type="catalytic activity">
    <reaction evidence="1 18 19">
        <text>(6R)-NADHX = (6S)-NADHX</text>
        <dbReference type="Rhea" id="RHEA:32215"/>
        <dbReference type="ChEBI" id="CHEBI:64074"/>
        <dbReference type="ChEBI" id="CHEBI:64075"/>
        <dbReference type="EC" id="5.1.99.6"/>
    </reaction>
</comment>
<dbReference type="PIRSF" id="PIRSF017184">
    <property type="entry name" value="Nnr"/>
    <property type="match status" value="1"/>
</dbReference>
<dbReference type="HAMAP" id="MF_01966">
    <property type="entry name" value="NADHX_epimerase"/>
    <property type="match status" value="1"/>
</dbReference>
<keyword evidence="9 18" id="KW-0630">Potassium</keyword>
<dbReference type="EMBL" id="FOEG01000001">
    <property type="protein sequence ID" value="SEO59688.1"/>
    <property type="molecule type" value="Genomic_DNA"/>
</dbReference>
<dbReference type="STRING" id="406100.SAMN04488052_101899"/>
<evidence type="ECO:0000256" key="8">
    <source>
        <dbReference type="ARBA" id="ARBA00022857"/>
    </source>
</evidence>
<gene>
    <name evidence="18" type="primary">nnrE</name>
    <name evidence="17" type="synonym">nnrD</name>
    <name evidence="22" type="ORF">SAMN04488052_101899</name>
</gene>
<dbReference type="PANTHER" id="PTHR12592">
    <property type="entry name" value="ATP-DEPENDENT (S)-NAD(P)H-HYDRATE DEHYDRATASE FAMILY MEMBER"/>
    <property type="match status" value="1"/>
</dbReference>
<keyword evidence="23" id="KW-1185">Reference proteome</keyword>
<keyword evidence="7 17" id="KW-0067">ATP-binding</keyword>
<evidence type="ECO:0000313" key="23">
    <source>
        <dbReference type="Proteomes" id="UP000199657"/>
    </source>
</evidence>
<feature type="binding site" evidence="18">
    <location>
        <position position="47"/>
    </location>
    <ligand>
        <name>K(+)</name>
        <dbReference type="ChEBI" id="CHEBI:29103"/>
    </ligand>
</feature>
<evidence type="ECO:0000256" key="6">
    <source>
        <dbReference type="ARBA" id="ARBA00022741"/>
    </source>
</evidence>
<dbReference type="HAMAP" id="MF_01965">
    <property type="entry name" value="NADHX_dehydratase"/>
    <property type="match status" value="1"/>
</dbReference>
<dbReference type="Gene3D" id="3.40.50.10260">
    <property type="entry name" value="YjeF N-terminal domain"/>
    <property type="match status" value="1"/>
</dbReference>
<dbReference type="InterPro" id="IPR030677">
    <property type="entry name" value="Nnr"/>
</dbReference>
<dbReference type="GO" id="GO:0046872">
    <property type="term" value="F:metal ion binding"/>
    <property type="evidence" value="ECO:0007669"/>
    <property type="project" value="UniProtKB-UniRule"/>
</dbReference>
<evidence type="ECO:0000256" key="2">
    <source>
        <dbReference type="ARBA" id="ARBA00000909"/>
    </source>
</evidence>
<evidence type="ECO:0000256" key="17">
    <source>
        <dbReference type="HAMAP-Rule" id="MF_01965"/>
    </source>
</evidence>
<evidence type="ECO:0000313" key="22">
    <source>
        <dbReference type="EMBL" id="SEO59688.1"/>
    </source>
</evidence>
<feature type="binding site" evidence="17">
    <location>
        <begin position="385"/>
        <end position="389"/>
    </location>
    <ligand>
        <name>AMP</name>
        <dbReference type="ChEBI" id="CHEBI:456215"/>
    </ligand>
</feature>